<proteinExistence type="predicted"/>
<dbReference type="AlphaFoldDB" id="A0A0K0FNE1"/>
<evidence type="ECO:0000256" key="1">
    <source>
        <dbReference type="SAM" id="MobiDB-lite"/>
    </source>
</evidence>
<organism evidence="4 5">
    <name type="scientific">Strongyloides venezuelensis</name>
    <name type="common">Threadworm</name>
    <dbReference type="NCBI Taxonomy" id="75913"/>
    <lineage>
        <taxon>Eukaryota</taxon>
        <taxon>Metazoa</taxon>
        <taxon>Ecdysozoa</taxon>
        <taxon>Nematoda</taxon>
        <taxon>Chromadorea</taxon>
        <taxon>Rhabditida</taxon>
        <taxon>Tylenchina</taxon>
        <taxon>Panagrolaimomorpha</taxon>
        <taxon>Strongyloidoidea</taxon>
        <taxon>Strongyloididae</taxon>
        <taxon>Strongyloides</taxon>
    </lineage>
</organism>
<accession>A0A0K0FNE1</accession>
<reference evidence="5" key="2">
    <citation type="submission" date="2015-08" db="UniProtKB">
        <authorList>
            <consortium name="WormBaseParasite"/>
        </authorList>
    </citation>
    <scope>IDENTIFICATION</scope>
</reference>
<keyword evidence="2" id="KW-1133">Transmembrane helix</keyword>
<dbReference type="WBParaSite" id="SVE_1052100.1">
    <property type="protein sequence ID" value="SVE_1052100.1"/>
    <property type="gene ID" value="SVE_1052100"/>
</dbReference>
<feature type="compositionally biased region" description="Low complexity" evidence="1">
    <location>
        <begin position="110"/>
        <end position="127"/>
    </location>
</feature>
<name>A0A0K0FNE1_STRVS</name>
<keyword evidence="3" id="KW-0732">Signal</keyword>
<evidence type="ECO:0000256" key="3">
    <source>
        <dbReference type="SAM" id="SignalP"/>
    </source>
</evidence>
<feature type="transmembrane region" description="Helical" evidence="2">
    <location>
        <begin position="73"/>
        <end position="99"/>
    </location>
</feature>
<evidence type="ECO:0000313" key="4">
    <source>
        <dbReference type="Proteomes" id="UP000035680"/>
    </source>
</evidence>
<dbReference type="Proteomes" id="UP000035680">
    <property type="component" value="Unassembled WGS sequence"/>
</dbReference>
<reference evidence="4" key="1">
    <citation type="submission" date="2014-07" db="EMBL/GenBank/DDBJ databases">
        <authorList>
            <person name="Martin A.A"/>
            <person name="De Silva N."/>
        </authorList>
    </citation>
    <scope>NUCLEOTIDE SEQUENCE</scope>
</reference>
<feature type="chain" id="PRO_5005330208" evidence="3">
    <location>
        <begin position="23"/>
        <end position="127"/>
    </location>
</feature>
<evidence type="ECO:0000256" key="2">
    <source>
        <dbReference type="SAM" id="Phobius"/>
    </source>
</evidence>
<keyword evidence="4" id="KW-1185">Reference proteome</keyword>
<evidence type="ECO:0000313" key="5">
    <source>
        <dbReference type="WBParaSite" id="SVE_1052100.1"/>
    </source>
</evidence>
<keyword evidence="2" id="KW-0812">Transmembrane</keyword>
<feature type="region of interest" description="Disordered" evidence="1">
    <location>
        <begin position="105"/>
        <end position="127"/>
    </location>
</feature>
<sequence>MNVLKILLVSFLIIYKSGNVYGDTDASQKNKQTIGNKNDLGVDVNSDIGATLKGNNTNVMKAREDSRMSNNELIFAIGGALLGTLFVAVAIVIVIYVVFKREPSKKGNNTLTKGSRTSLTGSRRTRR</sequence>
<feature type="signal peptide" evidence="3">
    <location>
        <begin position="1"/>
        <end position="22"/>
    </location>
</feature>
<keyword evidence="2" id="KW-0472">Membrane</keyword>
<protein>
    <submittedName>
        <fullName evidence="5">Syndecan domain-containing protein</fullName>
    </submittedName>
</protein>